<organism evidence="2 3">
    <name type="scientific">Pleurodeles waltl</name>
    <name type="common">Iberian ribbed newt</name>
    <dbReference type="NCBI Taxonomy" id="8319"/>
    <lineage>
        <taxon>Eukaryota</taxon>
        <taxon>Metazoa</taxon>
        <taxon>Chordata</taxon>
        <taxon>Craniata</taxon>
        <taxon>Vertebrata</taxon>
        <taxon>Euteleostomi</taxon>
        <taxon>Amphibia</taxon>
        <taxon>Batrachia</taxon>
        <taxon>Caudata</taxon>
        <taxon>Salamandroidea</taxon>
        <taxon>Salamandridae</taxon>
        <taxon>Pleurodelinae</taxon>
        <taxon>Pleurodeles</taxon>
    </lineage>
</organism>
<feature type="compositionally biased region" description="Low complexity" evidence="1">
    <location>
        <begin position="17"/>
        <end position="27"/>
    </location>
</feature>
<dbReference type="AlphaFoldDB" id="A0AAV7TJU8"/>
<evidence type="ECO:0000313" key="3">
    <source>
        <dbReference type="Proteomes" id="UP001066276"/>
    </source>
</evidence>
<feature type="region of interest" description="Disordered" evidence="1">
    <location>
        <begin position="1"/>
        <end position="73"/>
    </location>
</feature>
<protein>
    <submittedName>
        <fullName evidence="2">Uncharacterized protein</fullName>
    </submittedName>
</protein>
<keyword evidence="3" id="KW-1185">Reference proteome</keyword>
<reference evidence="2" key="1">
    <citation type="journal article" date="2022" name="bioRxiv">
        <title>Sequencing and chromosome-scale assembly of the giantPleurodeles waltlgenome.</title>
        <authorList>
            <person name="Brown T."/>
            <person name="Elewa A."/>
            <person name="Iarovenko S."/>
            <person name="Subramanian E."/>
            <person name="Araus A.J."/>
            <person name="Petzold A."/>
            <person name="Susuki M."/>
            <person name="Suzuki K.-i.T."/>
            <person name="Hayashi T."/>
            <person name="Toyoda A."/>
            <person name="Oliveira C."/>
            <person name="Osipova E."/>
            <person name="Leigh N.D."/>
            <person name="Simon A."/>
            <person name="Yun M.H."/>
        </authorList>
    </citation>
    <scope>NUCLEOTIDE SEQUENCE</scope>
    <source>
        <strain evidence="2">20211129_DDA</strain>
        <tissue evidence="2">Liver</tissue>
    </source>
</reference>
<feature type="compositionally biased region" description="Basic and acidic residues" evidence="1">
    <location>
        <begin position="146"/>
        <end position="162"/>
    </location>
</feature>
<accession>A0AAV7TJU8</accession>
<comment type="caution">
    <text evidence="2">The sequence shown here is derived from an EMBL/GenBank/DDBJ whole genome shotgun (WGS) entry which is preliminary data.</text>
</comment>
<feature type="region of interest" description="Disordered" evidence="1">
    <location>
        <begin position="137"/>
        <end position="162"/>
    </location>
</feature>
<evidence type="ECO:0000256" key="1">
    <source>
        <dbReference type="SAM" id="MobiDB-lite"/>
    </source>
</evidence>
<sequence length="162" mass="17478">MAAPVGAGLRRSRGRSGARPGSWSAAAARHEAQPGSRDGPSPGCSLWPGRRGLRAEGPSWGPPTAGESCRARRLVEEVPEESVERRALVDRGDTVTWLPGGTPRCLDLWLAWPEVLQVGERSGPPYGWRLGAGPWRGSGKSGARRPASEKRFWRTHGAELVR</sequence>
<proteinExistence type="predicted"/>
<evidence type="ECO:0000313" key="2">
    <source>
        <dbReference type="EMBL" id="KAJ1176824.1"/>
    </source>
</evidence>
<dbReference type="Proteomes" id="UP001066276">
    <property type="component" value="Chromosome 3_2"/>
</dbReference>
<gene>
    <name evidence="2" type="ORF">NDU88_002091</name>
</gene>
<name>A0AAV7TJU8_PLEWA</name>
<dbReference type="EMBL" id="JANPWB010000006">
    <property type="protein sequence ID" value="KAJ1176824.1"/>
    <property type="molecule type" value="Genomic_DNA"/>
</dbReference>